<dbReference type="EMBL" id="JACIEZ010000003">
    <property type="protein sequence ID" value="MBB4064824.1"/>
    <property type="molecule type" value="Genomic_DNA"/>
</dbReference>
<feature type="domain" description="Haemin-degrading HemS/ChuX" evidence="1">
    <location>
        <begin position="208"/>
        <end position="338"/>
    </location>
</feature>
<dbReference type="InterPro" id="IPR007845">
    <property type="entry name" value="HemS/ChuX_dom"/>
</dbReference>
<dbReference type="GO" id="GO:0006826">
    <property type="term" value="P:iron ion transport"/>
    <property type="evidence" value="ECO:0007669"/>
    <property type="project" value="InterPro"/>
</dbReference>
<evidence type="ECO:0000313" key="3">
    <source>
        <dbReference type="Proteomes" id="UP000528286"/>
    </source>
</evidence>
<dbReference type="Gene3D" id="3.40.1570.10">
    <property type="entry name" value="HemS/ChuS/ChuX like domains"/>
    <property type="match status" value="2"/>
</dbReference>
<proteinExistence type="predicted"/>
<gene>
    <name evidence="2" type="ORF">GGR23_002011</name>
</gene>
<dbReference type="Pfam" id="PF05171">
    <property type="entry name" value="HemS"/>
    <property type="match status" value="2"/>
</dbReference>
<dbReference type="RefSeq" id="WP_183366126.1">
    <property type="nucleotide sequence ID" value="NZ_JACIEZ010000003.1"/>
</dbReference>
<dbReference type="AlphaFoldDB" id="A0A7W6NKR9"/>
<dbReference type="CDD" id="cd16830">
    <property type="entry name" value="HemS-like_N"/>
    <property type="match status" value="1"/>
</dbReference>
<reference evidence="2 3" key="1">
    <citation type="submission" date="2020-08" db="EMBL/GenBank/DDBJ databases">
        <title>Genomic Encyclopedia of Type Strains, Phase IV (KMG-IV): sequencing the most valuable type-strain genomes for metagenomic binning, comparative biology and taxonomic classification.</title>
        <authorList>
            <person name="Goeker M."/>
        </authorList>
    </citation>
    <scope>NUCLEOTIDE SEQUENCE [LARGE SCALE GENOMIC DNA]</scope>
    <source>
        <strain evidence="2 3">DSM 29853</strain>
    </source>
</reference>
<accession>A0A7W6NKR9</accession>
<comment type="caution">
    <text evidence="2">The sequence shown here is derived from an EMBL/GenBank/DDBJ whole genome shotgun (WGS) entry which is preliminary data.</text>
</comment>
<dbReference type="SUPFAM" id="SSF144064">
    <property type="entry name" value="Heme iron utilization protein-like"/>
    <property type="match status" value="1"/>
</dbReference>
<dbReference type="CDD" id="cd16831">
    <property type="entry name" value="HemS-like_C"/>
    <property type="match status" value="1"/>
</dbReference>
<evidence type="ECO:0000313" key="2">
    <source>
        <dbReference type="EMBL" id="MBB4064824.1"/>
    </source>
</evidence>
<name>A0A7W6NKR9_9HYPH</name>
<evidence type="ECO:0000259" key="1">
    <source>
        <dbReference type="Pfam" id="PF05171"/>
    </source>
</evidence>
<sequence>MATTLHPDTILAARAESANLRERDLAAKLGVPEAALVAAEVGHCATRIAADPATLLGHVKALGEVMVLTRNETAVHEKIGHFEELHPGRQVSMTLGKNIDLRIFGSRWKHGFAVTRDVQGDTRRSLQFFDGAGVAVFKIHLRPASDIAAFDSLVDALRLDEQDRMFVPAAGDAPEPELAAVDREALRREWQAMTDPHQFFGMLKRLRIGRQAAIRAVGEDIAWSLDRNAVSTLLERAAVAGVEIMCFVSNPGCVQIHTGTVSGIQRMGPWVNVMDPTFHLHVREDRITEVWAVRKPSDTGHVTSIEAYDRDGEMVIQFFGKRKEGMSELNSWRALAEGLPRSGSMAA</sequence>
<organism evidence="2 3">
    <name type="scientific">Gellertiella hungarica</name>
    <dbReference type="NCBI Taxonomy" id="1572859"/>
    <lineage>
        <taxon>Bacteria</taxon>
        <taxon>Pseudomonadati</taxon>
        <taxon>Pseudomonadota</taxon>
        <taxon>Alphaproteobacteria</taxon>
        <taxon>Hyphomicrobiales</taxon>
        <taxon>Rhizobiaceae</taxon>
        <taxon>Gellertiella</taxon>
    </lineage>
</organism>
<protein>
    <submittedName>
        <fullName evidence="2">Putative hemin transport protein</fullName>
    </submittedName>
</protein>
<dbReference type="InterPro" id="IPR053733">
    <property type="entry name" value="Heme_Transport_Util_sf"/>
</dbReference>
<feature type="domain" description="Haemin-degrading HemS/ChuX" evidence="1">
    <location>
        <begin position="30"/>
        <end position="157"/>
    </location>
</feature>
<keyword evidence="3" id="KW-1185">Reference proteome</keyword>
<dbReference type="Proteomes" id="UP000528286">
    <property type="component" value="Unassembled WGS sequence"/>
</dbReference>